<dbReference type="EMBL" id="CP034545">
    <property type="protein sequence ID" value="AZQ51152.1"/>
    <property type="molecule type" value="Genomic_DNA"/>
</dbReference>
<evidence type="ECO:0000313" key="2">
    <source>
        <dbReference type="Proteomes" id="UP000277191"/>
    </source>
</evidence>
<name>A0A3Q9F2M4_9BURK</name>
<dbReference type="AlphaFoldDB" id="A0A3Q9F2M4"/>
<dbReference type="RefSeq" id="WP_126361511.1">
    <property type="nucleotide sequence ID" value="NZ_CP034545.1"/>
</dbReference>
<proteinExistence type="predicted"/>
<organism evidence="1 2">
    <name type="scientific">Burkholderia cenocepacia</name>
    <dbReference type="NCBI Taxonomy" id="95486"/>
    <lineage>
        <taxon>Bacteria</taxon>
        <taxon>Pseudomonadati</taxon>
        <taxon>Pseudomonadota</taxon>
        <taxon>Betaproteobacteria</taxon>
        <taxon>Burkholderiales</taxon>
        <taxon>Burkholderiaceae</taxon>
        <taxon>Burkholderia</taxon>
        <taxon>Burkholderia cepacia complex</taxon>
    </lineage>
</organism>
<protein>
    <submittedName>
        <fullName evidence="1">Uncharacterized protein</fullName>
    </submittedName>
</protein>
<dbReference type="Proteomes" id="UP000277191">
    <property type="component" value="Chromosome 1"/>
</dbReference>
<reference evidence="1 2" key="1">
    <citation type="submission" date="2018-12" db="EMBL/GenBank/DDBJ databases">
        <title>Cadmium resistance mechanism in endophytic bacteria Burkholderia cenocepacia YG-3.</title>
        <authorList>
            <person name="Zhang X."/>
            <person name="Wang X."/>
            <person name="Zhu Y."/>
        </authorList>
    </citation>
    <scope>NUCLEOTIDE SEQUENCE [LARGE SCALE GENOMIC DNA]</scope>
    <source>
        <strain evidence="1 2">YG-3</strain>
    </source>
</reference>
<accession>A0A3Q9F2M4</accession>
<sequence length="177" mass="19917">MDVAVPAEDMYVTACKQVGSALQLRFVYDFHPASPRDEKVLQISLEGLGDVSTYVEFFRDLLYTKPIYLERDENTLTATAGAATSLAMKATALTLSYDSLNLTELRKEVNVVSEWYLNADRSLAKAYNRIDAIRSLTTESIRRIELKSSGHAWGGTASVLYEQQLHLLNRILHLLEE</sequence>
<evidence type="ECO:0000313" key="1">
    <source>
        <dbReference type="EMBL" id="AZQ51152.1"/>
    </source>
</evidence>
<gene>
    <name evidence="1" type="ORF">D5R55_09135</name>
</gene>